<evidence type="ECO:0000313" key="5">
    <source>
        <dbReference type="Proteomes" id="UP001446871"/>
    </source>
</evidence>
<evidence type="ECO:0000259" key="3">
    <source>
        <dbReference type="Pfam" id="PF26640"/>
    </source>
</evidence>
<organism evidence="4 5">
    <name type="scientific">Apiospora saccharicola</name>
    <dbReference type="NCBI Taxonomy" id="335842"/>
    <lineage>
        <taxon>Eukaryota</taxon>
        <taxon>Fungi</taxon>
        <taxon>Dikarya</taxon>
        <taxon>Ascomycota</taxon>
        <taxon>Pezizomycotina</taxon>
        <taxon>Sordariomycetes</taxon>
        <taxon>Xylariomycetidae</taxon>
        <taxon>Amphisphaeriales</taxon>
        <taxon>Apiosporaceae</taxon>
        <taxon>Apiospora</taxon>
    </lineage>
</organism>
<dbReference type="InterPro" id="IPR058525">
    <property type="entry name" value="DUF8212"/>
</dbReference>
<dbReference type="PANTHER" id="PTHR10622">
    <property type="entry name" value="HET DOMAIN-CONTAINING PROTEIN"/>
    <property type="match status" value="1"/>
</dbReference>
<feature type="compositionally biased region" description="Low complexity" evidence="1">
    <location>
        <begin position="593"/>
        <end position="603"/>
    </location>
</feature>
<proteinExistence type="predicted"/>
<dbReference type="PANTHER" id="PTHR10622:SF10">
    <property type="entry name" value="HET DOMAIN-CONTAINING PROTEIN"/>
    <property type="match status" value="1"/>
</dbReference>
<evidence type="ECO:0000256" key="1">
    <source>
        <dbReference type="SAM" id="MobiDB-lite"/>
    </source>
</evidence>
<dbReference type="Pfam" id="PF26640">
    <property type="entry name" value="DUF8212"/>
    <property type="match status" value="1"/>
</dbReference>
<name>A0ABR1VL54_9PEZI</name>
<feature type="domain" description="Heterokaryon incompatibility" evidence="2">
    <location>
        <begin position="22"/>
        <end position="168"/>
    </location>
</feature>
<evidence type="ECO:0000259" key="2">
    <source>
        <dbReference type="Pfam" id="PF06985"/>
    </source>
</evidence>
<evidence type="ECO:0000313" key="4">
    <source>
        <dbReference type="EMBL" id="KAK8071933.1"/>
    </source>
</evidence>
<feature type="region of interest" description="Disordered" evidence="1">
    <location>
        <begin position="584"/>
        <end position="625"/>
    </location>
</feature>
<accession>A0ABR1VL54</accession>
<protein>
    <submittedName>
        <fullName evidence="4">HET-domain-containing protein</fullName>
    </submittedName>
</protein>
<reference evidence="4 5" key="1">
    <citation type="submission" date="2023-01" db="EMBL/GenBank/DDBJ databases">
        <title>Analysis of 21 Apiospora genomes using comparative genomics revels a genus with tremendous synthesis potential of carbohydrate active enzymes and secondary metabolites.</title>
        <authorList>
            <person name="Sorensen T."/>
        </authorList>
    </citation>
    <scope>NUCLEOTIDE SEQUENCE [LARGE SCALE GENOMIC DNA]</scope>
    <source>
        <strain evidence="4 5">CBS 83171</strain>
    </source>
</reference>
<feature type="domain" description="DUF8212" evidence="3">
    <location>
        <begin position="259"/>
        <end position="281"/>
    </location>
</feature>
<dbReference type="EMBL" id="JAQQWM010000003">
    <property type="protein sequence ID" value="KAK8071933.1"/>
    <property type="molecule type" value="Genomic_DNA"/>
</dbReference>
<dbReference type="Pfam" id="PF06985">
    <property type="entry name" value="HET"/>
    <property type="match status" value="1"/>
</dbReference>
<sequence>MRLLAVNSFLIKDFIGDDTPPYAILSHTWGPGEVTLQDMHIEFGGGDEDPNAPNTTTKARASTKEGFRKIRYTCEQAAKDDLEWAWVDTCCIDKTSSAELSEAINSMYRWYNQAKTCYAYLTDVTLDRDGDGIATQPDGSSARVASAGTLEEAVAASRWLTRGFTLQELLAPSDIVFYNVHWTRIGTRNEQLRGILASTTGIDYDCLGSGDHARLANYSIATRMSWASRRSCTRTEDVAYCLMGIFDINMPMLYSEGKKAFVRLQEEILKETEDHSLFAWAVPADSDRAWCLVSILAESPSDFAGSGNIKCPKVSRRGISALNKLGLSIELGEAEQPPKQDAYYEHFDTYEYGLRYFTLNCSTDDPNDVFTPRVIVPLLLATTGVDRSKETLSFCRFSVPRIESAQENSIGQAQRVYIRKNLSLQDRAMFQYGSISFRGLRENECDLWMTRFRDDNDYFVTFRKPADSAGLVHIVKDPRFFDAVKWKDAHFKDLSENMFIAAVGLGPDKLHCYVKHTKHWARNIVRPLSPTATCDDYRNKRGRLTFDEFSLGKRVYRMELFYDDCAKLGHRRCGRLHLVVKFSRVRKPPTPSQPQSSSAKPTATAPEQESPAQRKSIFKRLIGGK</sequence>
<dbReference type="InterPro" id="IPR010730">
    <property type="entry name" value="HET"/>
</dbReference>
<dbReference type="Proteomes" id="UP001446871">
    <property type="component" value="Unassembled WGS sequence"/>
</dbReference>
<keyword evidence="5" id="KW-1185">Reference proteome</keyword>
<comment type="caution">
    <text evidence="4">The sequence shown here is derived from an EMBL/GenBank/DDBJ whole genome shotgun (WGS) entry which is preliminary data.</text>
</comment>
<gene>
    <name evidence="4" type="ORF">PG996_005281</name>
</gene>